<accession>A0ABV6W1U0</accession>
<feature type="compositionally biased region" description="Low complexity" evidence="1">
    <location>
        <begin position="26"/>
        <end position="44"/>
    </location>
</feature>
<comment type="caution">
    <text evidence="3">The sequence shown here is derived from an EMBL/GenBank/DDBJ whole genome shotgun (WGS) entry which is preliminary data.</text>
</comment>
<dbReference type="PROSITE" id="PS51257">
    <property type="entry name" value="PROKAR_LIPOPROTEIN"/>
    <property type="match status" value="1"/>
</dbReference>
<protein>
    <recommendedName>
        <fullName evidence="5">Small secreted protein</fullName>
    </recommendedName>
</protein>
<dbReference type="Proteomes" id="UP001592531">
    <property type="component" value="Unassembled WGS sequence"/>
</dbReference>
<evidence type="ECO:0008006" key="5">
    <source>
        <dbReference type="Google" id="ProtNLM"/>
    </source>
</evidence>
<evidence type="ECO:0000313" key="3">
    <source>
        <dbReference type="EMBL" id="MFC1419707.1"/>
    </source>
</evidence>
<organism evidence="3 4">
    <name type="scientific">Streptacidiphilus cavernicola</name>
    <dbReference type="NCBI Taxonomy" id="3342716"/>
    <lineage>
        <taxon>Bacteria</taxon>
        <taxon>Bacillati</taxon>
        <taxon>Actinomycetota</taxon>
        <taxon>Actinomycetes</taxon>
        <taxon>Kitasatosporales</taxon>
        <taxon>Streptomycetaceae</taxon>
        <taxon>Streptacidiphilus</taxon>
    </lineage>
</organism>
<evidence type="ECO:0000256" key="2">
    <source>
        <dbReference type="SAM" id="SignalP"/>
    </source>
</evidence>
<feature type="chain" id="PRO_5046751773" description="Small secreted protein" evidence="2">
    <location>
        <begin position="36"/>
        <end position="147"/>
    </location>
</feature>
<sequence length="147" mass="14760">MTGTAGRGLAALTLAACALVTAVGCASSDSPSASAAATSPRAFSTDPTKGGPCRATMNHITDAGKRITSDAKDKAKATTDLQAAGDRFTSDADTIKNPEAKKAAQQLGSIYHSLADNAKHNRNPDSAKLQTQVQGAIAALSSCAAAE</sequence>
<keyword evidence="4" id="KW-1185">Reference proteome</keyword>
<reference evidence="3 4" key="1">
    <citation type="submission" date="2024-09" db="EMBL/GenBank/DDBJ databases">
        <authorList>
            <person name="Lee S.D."/>
        </authorList>
    </citation>
    <scope>NUCLEOTIDE SEQUENCE [LARGE SCALE GENOMIC DNA]</scope>
    <source>
        <strain evidence="3 4">N8-3</strain>
    </source>
</reference>
<evidence type="ECO:0000256" key="1">
    <source>
        <dbReference type="SAM" id="MobiDB-lite"/>
    </source>
</evidence>
<name>A0ABV6W1U0_9ACTN</name>
<feature type="region of interest" description="Disordered" evidence="1">
    <location>
        <begin position="26"/>
        <end position="54"/>
    </location>
</feature>
<feature type="signal peptide" evidence="2">
    <location>
        <begin position="1"/>
        <end position="35"/>
    </location>
</feature>
<gene>
    <name evidence="3" type="ORF">ACEZDE_24170</name>
</gene>
<keyword evidence="2" id="KW-0732">Signal</keyword>
<proteinExistence type="predicted"/>
<dbReference type="EMBL" id="JBHFAB010000020">
    <property type="protein sequence ID" value="MFC1419707.1"/>
    <property type="molecule type" value="Genomic_DNA"/>
</dbReference>
<evidence type="ECO:0000313" key="4">
    <source>
        <dbReference type="Proteomes" id="UP001592531"/>
    </source>
</evidence>
<dbReference type="RefSeq" id="WP_380539500.1">
    <property type="nucleotide sequence ID" value="NZ_JBHFAB010000020.1"/>
</dbReference>